<gene>
    <name evidence="1" type="ORF">PL963_04591</name>
</gene>
<keyword evidence="2" id="KW-1185">Reference proteome</keyword>
<dbReference type="AlphaFoldDB" id="A0A193SV61"/>
<dbReference type="Pfam" id="PF18928">
    <property type="entry name" value="DUF5677"/>
    <property type="match status" value="1"/>
</dbReference>
<evidence type="ECO:0000313" key="2">
    <source>
        <dbReference type="Proteomes" id="UP000239025"/>
    </source>
</evidence>
<dbReference type="InterPro" id="IPR043733">
    <property type="entry name" value="DUF5677"/>
</dbReference>
<protein>
    <submittedName>
        <fullName evidence="1">Uncharacterized protein</fullName>
    </submittedName>
</protein>
<accession>A0A193SV61</accession>
<dbReference type="EMBL" id="LT963395">
    <property type="protein sequence ID" value="SOS23237.1"/>
    <property type="molecule type" value="Genomic_DNA"/>
</dbReference>
<sequence length="277" mass="31500">MSWDADLSKLMNLCFLLIESENGKQLLPGCEWKNDAQVLGVKIFRHIATAQQVSAGIGFEFGAGQVFSHIDHSSVAVIVRAAIESYLAFNYIFVNQEENLSIYRHKLWRRSGLIDRSKILANTPESKNVLLQEAESIKQLYNEITSSLYYQKSNRDERKEIDKGNWKPKGGWHAITYKTDIHQRYFSDIYNHLSGHSHASFISALQIRDAWNIEQQAMLAGAARQILCMVISHFLFSYAQLFPGAKIVMASNPELTEIADGWHIHKKEVAAIYGPIQ</sequence>
<dbReference type="Proteomes" id="UP000239025">
    <property type="component" value="Chromosome 1"/>
</dbReference>
<name>A0A193SV61_9PSED</name>
<reference evidence="2" key="1">
    <citation type="submission" date="2017-11" db="EMBL/GenBank/DDBJ databases">
        <authorList>
            <person name="Blom J."/>
        </authorList>
    </citation>
    <scope>NUCLEOTIDE SEQUENCE [LARGE SCALE GENOMIC DNA]</scope>
</reference>
<evidence type="ECO:0000313" key="1">
    <source>
        <dbReference type="EMBL" id="SOS23237.1"/>
    </source>
</evidence>
<organism evidence="1 2">
    <name type="scientific">Pseudomonas cerasi</name>
    <dbReference type="NCBI Taxonomy" id="1583341"/>
    <lineage>
        <taxon>Bacteria</taxon>
        <taxon>Pseudomonadati</taxon>
        <taxon>Pseudomonadota</taxon>
        <taxon>Gammaproteobacteria</taxon>
        <taxon>Pseudomonadales</taxon>
        <taxon>Pseudomonadaceae</taxon>
        <taxon>Pseudomonas</taxon>
    </lineage>
</organism>
<proteinExistence type="predicted"/>
<dbReference type="RefSeq" id="WP_065350685.1">
    <property type="nucleotide sequence ID" value="NZ_LT222319.1"/>
</dbReference>